<evidence type="ECO:0000256" key="2">
    <source>
        <dbReference type="SAM" id="MobiDB-lite"/>
    </source>
</evidence>
<evidence type="ECO:0000256" key="1">
    <source>
        <dbReference type="ARBA" id="ARBA00005701"/>
    </source>
</evidence>
<protein>
    <submittedName>
        <fullName evidence="3">Uncharacterized protein</fullName>
    </submittedName>
</protein>
<feature type="region of interest" description="Disordered" evidence="2">
    <location>
        <begin position="36"/>
        <end position="104"/>
    </location>
</feature>
<reference evidence="3 4" key="1">
    <citation type="submission" date="2020-08" db="EMBL/GenBank/DDBJ databases">
        <title>Plant Genome Project.</title>
        <authorList>
            <person name="Zhang R.-G."/>
        </authorList>
    </citation>
    <scope>NUCLEOTIDE SEQUENCE [LARGE SCALE GENOMIC DNA]</scope>
    <source>
        <tissue evidence="3">Rhizome</tissue>
    </source>
</reference>
<gene>
    <name evidence="3" type="ORF">ZIOFF_031721</name>
</gene>
<comment type="similarity">
    <text evidence="1">Belongs to the SDHAF4 family.</text>
</comment>
<evidence type="ECO:0000313" key="3">
    <source>
        <dbReference type="EMBL" id="KAG6506398.1"/>
    </source>
</evidence>
<organism evidence="3 4">
    <name type="scientific">Zingiber officinale</name>
    <name type="common">Ginger</name>
    <name type="synonym">Amomum zingiber</name>
    <dbReference type="NCBI Taxonomy" id="94328"/>
    <lineage>
        <taxon>Eukaryota</taxon>
        <taxon>Viridiplantae</taxon>
        <taxon>Streptophyta</taxon>
        <taxon>Embryophyta</taxon>
        <taxon>Tracheophyta</taxon>
        <taxon>Spermatophyta</taxon>
        <taxon>Magnoliopsida</taxon>
        <taxon>Liliopsida</taxon>
        <taxon>Zingiberales</taxon>
        <taxon>Zingiberaceae</taxon>
        <taxon>Zingiber</taxon>
    </lineage>
</organism>
<name>A0A8J5GUC7_ZINOF</name>
<feature type="compositionally biased region" description="Basic and acidic residues" evidence="2">
    <location>
        <begin position="61"/>
        <end position="79"/>
    </location>
</feature>
<dbReference type="AlphaFoldDB" id="A0A8J5GUC7"/>
<evidence type="ECO:0000313" key="4">
    <source>
        <dbReference type="Proteomes" id="UP000734854"/>
    </source>
</evidence>
<dbReference type="EMBL" id="JACMSC010000009">
    <property type="protein sequence ID" value="KAG6506398.1"/>
    <property type="molecule type" value="Genomic_DNA"/>
</dbReference>
<dbReference type="Pfam" id="PF07896">
    <property type="entry name" value="DUF1674"/>
    <property type="match status" value="1"/>
</dbReference>
<accession>A0A8J5GUC7</accession>
<comment type="caution">
    <text evidence="3">The sequence shown here is derived from an EMBL/GenBank/DDBJ whole genome shotgun (WGS) entry which is preliminary data.</text>
</comment>
<dbReference type="InterPro" id="IPR012875">
    <property type="entry name" value="SDHF4"/>
</dbReference>
<sequence length="273" mass="30066">MANKLHRLLTAPLTLSKREFVQPKLGLGLALQGARTLATSAPPPSQEASRFDPPPSPLKPAEADKEEVKIEEGTRKDEVVENDDGDCVNKLTGEIGGPKGPEPTREFSLVVGRDYLDDDLIAHRDSLVSRGASGFGPRIIGGIKSDSSLDGLDVPRMHRSNHIEILHKKRDGYDSKCKEILGDRWTRKGKHFQPGSSCCGAIDLFSPVAVLSRTKSFCFYRTFVLISEITLEFIINLLESRVDLGKGWRGLKPSPRFVGEGANKESMLEKFDV</sequence>
<proteinExistence type="inferred from homology"/>
<dbReference type="Proteomes" id="UP000734854">
    <property type="component" value="Unassembled WGS sequence"/>
</dbReference>
<keyword evidence="4" id="KW-1185">Reference proteome</keyword>